<dbReference type="AlphaFoldDB" id="A0A4Z2G443"/>
<name>A0A4Z2G443_9TELE</name>
<organism evidence="1 2">
    <name type="scientific">Liparis tanakae</name>
    <name type="common">Tanaka's snailfish</name>
    <dbReference type="NCBI Taxonomy" id="230148"/>
    <lineage>
        <taxon>Eukaryota</taxon>
        <taxon>Metazoa</taxon>
        <taxon>Chordata</taxon>
        <taxon>Craniata</taxon>
        <taxon>Vertebrata</taxon>
        <taxon>Euteleostomi</taxon>
        <taxon>Actinopterygii</taxon>
        <taxon>Neopterygii</taxon>
        <taxon>Teleostei</taxon>
        <taxon>Neoteleostei</taxon>
        <taxon>Acanthomorphata</taxon>
        <taxon>Eupercaria</taxon>
        <taxon>Perciformes</taxon>
        <taxon>Cottioidei</taxon>
        <taxon>Cottales</taxon>
        <taxon>Liparidae</taxon>
        <taxon>Liparis</taxon>
    </lineage>
</organism>
<dbReference type="EMBL" id="SRLO01000701">
    <property type="protein sequence ID" value="TNN48336.1"/>
    <property type="molecule type" value="Genomic_DNA"/>
</dbReference>
<proteinExistence type="predicted"/>
<evidence type="ECO:0000313" key="2">
    <source>
        <dbReference type="Proteomes" id="UP000314294"/>
    </source>
</evidence>
<dbReference type="Proteomes" id="UP000314294">
    <property type="component" value="Unassembled WGS sequence"/>
</dbReference>
<comment type="caution">
    <text evidence="1">The sequence shown here is derived from an EMBL/GenBank/DDBJ whole genome shotgun (WGS) entry which is preliminary data.</text>
</comment>
<reference evidence="1 2" key="1">
    <citation type="submission" date="2019-03" db="EMBL/GenBank/DDBJ databases">
        <title>First draft genome of Liparis tanakae, snailfish: a comprehensive survey of snailfish specific genes.</title>
        <authorList>
            <person name="Kim W."/>
            <person name="Song I."/>
            <person name="Jeong J.-H."/>
            <person name="Kim D."/>
            <person name="Kim S."/>
            <person name="Ryu S."/>
            <person name="Song J.Y."/>
            <person name="Lee S.K."/>
        </authorList>
    </citation>
    <scope>NUCLEOTIDE SEQUENCE [LARGE SCALE GENOMIC DNA]</scope>
    <source>
        <tissue evidence="1">Muscle</tissue>
    </source>
</reference>
<keyword evidence="2" id="KW-1185">Reference proteome</keyword>
<accession>A0A4Z2G443</accession>
<gene>
    <name evidence="1" type="ORF">EYF80_041454</name>
</gene>
<protein>
    <submittedName>
        <fullName evidence="1">Uncharacterized protein</fullName>
    </submittedName>
</protein>
<sequence>MDAENQSGYGTLRLNRKAKFVCEKMKSLGSSEERQLGAPRGRKLTFQLVGATSPDPDDSTSFVELRFASKECFFCYSHRILFVRLHMSSCPSLPVVRPVTLQEIELD</sequence>
<evidence type="ECO:0000313" key="1">
    <source>
        <dbReference type="EMBL" id="TNN48336.1"/>
    </source>
</evidence>